<accession>A0A941I9V0</accession>
<gene>
    <name evidence="6" type="ORF">KDM89_18785</name>
</gene>
<dbReference type="SUPFAM" id="SSF52540">
    <property type="entry name" value="P-loop containing nucleoside triphosphate hydrolases"/>
    <property type="match status" value="1"/>
</dbReference>
<dbReference type="InterPro" id="IPR003439">
    <property type="entry name" value="ABC_transporter-like_ATP-bd"/>
</dbReference>
<organism evidence="6 7">
    <name type="scientific">Undibacterium luofuense</name>
    <dbReference type="NCBI Taxonomy" id="2828733"/>
    <lineage>
        <taxon>Bacteria</taxon>
        <taxon>Pseudomonadati</taxon>
        <taxon>Pseudomonadota</taxon>
        <taxon>Betaproteobacteria</taxon>
        <taxon>Burkholderiales</taxon>
        <taxon>Oxalobacteraceae</taxon>
        <taxon>Undibacterium</taxon>
    </lineage>
</organism>
<dbReference type="Gene3D" id="3.40.50.300">
    <property type="entry name" value="P-loop containing nucleotide triphosphate hydrolases"/>
    <property type="match status" value="1"/>
</dbReference>
<evidence type="ECO:0000256" key="3">
    <source>
        <dbReference type="ARBA" id="ARBA00022741"/>
    </source>
</evidence>
<reference evidence="6" key="1">
    <citation type="submission" date="2021-04" db="EMBL/GenBank/DDBJ databases">
        <title>novel species isolated from subtropical streams in China.</title>
        <authorList>
            <person name="Lu H."/>
        </authorList>
    </citation>
    <scope>NUCLEOTIDE SEQUENCE</scope>
    <source>
        <strain evidence="6">LFS511W</strain>
    </source>
</reference>
<dbReference type="InterPro" id="IPR027417">
    <property type="entry name" value="P-loop_NTPase"/>
</dbReference>
<feature type="domain" description="ABC transporter" evidence="5">
    <location>
        <begin position="2"/>
        <end position="237"/>
    </location>
</feature>
<evidence type="ECO:0000313" key="7">
    <source>
        <dbReference type="Proteomes" id="UP000680067"/>
    </source>
</evidence>
<dbReference type="SMART" id="SM00382">
    <property type="entry name" value="AAA"/>
    <property type="match status" value="1"/>
</dbReference>
<dbReference type="PROSITE" id="PS50893">
    <property type="entry name" value="ABC_TRANSPORTER_2"/>
    <property type="match status" value="1"/>
</dbReference>
<keyword evidence="4 6" id="KW-0067">ATP-binding</keyword>
<dbReference type="AlphaFoldDB" id="A0A941I9V0"/>
<dbReference type="GO" id="GO:0005524">
    <property type="term" value="F:ATP binding"/>
    <property type="evidence" value="ECO:0007669"/>
    <property type="project" value="UniProtKB-KW"/>
</dbReference>
<evidence type="ECO:0000256" key="4">
    <source>
        <dbReference type="ARBA" id="ARBA00022840"/>
    </source>
</evidence>
<dbReference type="EMBL" id="JAGSPN010000020">
    <property type="protein sequence ID" value="MBR7784193.1"/>
    <property type="molecule type" value="Genomic_DNA"/>
</dbReference>
<dbReference type="GO" id="GO:0016887">
    <property type="term" value="F:ATP hydrolysis activity"/>
    <property type="evidence" value="ECO:0007669"/>
    <property type="project" value="InterPro"/>
</dbReference>
<comment type="caution">
    <text evidence="6">The sequence shown here is derived from an EMBL/GenBank/DDBJ whole genome shotgun (WGS) entry which is preliminary data.</text>
</comment>
<protein>
    <submittedName>
        <fullName evidence="6">ATP-binding cassette domain-containing protein</fullName>
    </submittedName>
</protein>
<dbReference type="InterPro" id="IPR050093">
    <property type="entry name" value="ABC_SmlMolc_Importer"/>
</dbReference>
<dbReference type="Pfam" id="PF00005">
    <property type="entry name" value="ABC_tran"/>
    <property type="match status" value="1"/>
</dbReference>
<sequence length="293" mass="31475">MIELRIQHPLTSADGADMLDISLQIAAQQTACLSGASGAGKTTLLRIMAGLITPQHGFLRVGDQIWLDTERGICLPPQQRSVGLVFQDYALFPHMTVQANIAYALQTAQPDLVQYLLTLTGLQPLAQRKPAQLSGGQQQRVALARALARIWGQPGSVLLLDEPLSALDAAMRSQLQTALQQAMQQSACTSLLVSHDMAEIFRLCQQVFVLEHGRIARSGSPEQVFLQGGQAGQLTLQAQVLAVRREEVVYVLSLLIGQEVTEVFASAEQAAGLQPGDRIAVAARSITPLGRAG</sequence>
<evidence type="ECO:0000256" key="2">
    <source>
        <dbReference type="ARBA" id="ARBA00022475"/>
    </source>
</evidence>
<dbReference type="Proteomes" id="UP000680067">
    <property type="component" value="Unassembled WGS sequence"/>
</dbReference>
<evidence type="ECO:0000313" key="6">
    <source>
        <dbReference type="EMBL" id="MBR7784193.1"/>
    </source>
</evidence>
<evidence type="ECO:0000259" key="5">
    <source>
        <dbReference type="PROSITE" id="PS50893"/>
    </source>
</evidence>
<dbReference type="PANTHER" id="PTHR42781">
    <property type="entry name" value="SPERMIDINE/PUTRESCINE IMPORT ATP-BINDING PROTEIN POTA"/>
    <property type="match status" value="1"/>
</dbReference>
<dbReference type="InterPro" id="IPR017871">
    <property type="entry name" value="ABC_transporter-like_CS"/>
</dbReference>
<name>A0A941I9V0_9BURK</name>
<dbReference type="RefSeq" id="WP_212689459.1">
    <property type="nucleotide sequence ID" value="NZ_JAGSPN010000020.1"/>
</dbReference>
<dbReference type="PROSITE" id="PS00211">
    <property type="entry name" value="ABC_TRANSPORTER_1"/>
    <property type="match status" value="1"/>
</dbReference>
<keyword evidence="2" id="KW-1003">Cell membrane</keyword>
<dbReference type="InterPro" id="IPR003593">
    <property type="entry name" value="AAA+_ATPase"/>
</dbReference>
<keyword evidence="3" id="KW-0547">Nucleotide-binding</keyword>
<keyword evidence="2" id="KW-0472">Membrane</keyword>
<evidence type="ECO:0000256" key="1">
    <source>
        <dbReference type="ARBA" id="ARBA00022448"/>
    </source>
</evidence>
<dbReference type="PANTHER" id="PTHR42781:SF4">
    <property type="entry name" value="SPERMIDINE_PUTRESCINE IMPORT ATP-BINDING PROTEIN POTA"/>
    <property type="match status" value="1"/>
</dbReference>
<proteinExistence type="predicted"/>
<keyword evidence="1" id="KW-0813">Transport</keyword>
<keyword evidence="7" id="KW-1185">Reference proteome</keyword>